<proteinExistence type="inferred from homology"/>
<evidence type="ECO:0000259" key="5">
    <source>
        <dbReference type="PROSITE" id="PS51790"/>
    </source>
</evidence>
<protein>
    <recommendedName>
        <fullName evidence="3">Peptide methionine sulfoxide reductase MsrB</fullName>
        <ecNumber evidence="3">1.8.4.12</ecNumber>
    </recommendedName>
    <alternativeName>
        <fullName evidence="3">Peptide-methionine (R)-S-oxide reductase</fullName>
    </alternativeName>
</protein>
<dbReference type="InterPro" id="IPR011057">
    <property type="entry name" value="Mss4-like_sf"/>
</dbReference>
<dbReference type="PANTHER" id="PTHR10173:SF59">
    <property type="entry name" value="PEPTIDE METHIONINE SULFOXIDE REDUCTASE MSRA_MSRB"/>
    <property type="match status" value="1"/>
</dbReference>
<evidence type="ECO:0000256" key="3">
    <source>
        <dbReference type="HAMAP-Rule" id="MF_01400"/>
    </source>
</evidence>
<dbReference type="SUPFAM" id="SSF51316">
    <property type="entry name" value="Mss4-like"/>
    <property type="match status" value="1"/>
</dbReference>
<keyword evidence="4" id="KW-0732">Signal</keyword>
<dbReference type="GO" id="GO:0030091">
    <property type="term" value="P:protein repair"/>
    <property type="evidence" value="ECO:0007669"/>
    <property type="project" value="InterPro"/>
</dbReference>
<comment type="caution">
    <text evidence="6">The sequence shown here is derived from an EMBL/GenBank/DDBJ whole genome shotgun (WGS) entry which is preliminary data.</text>
</comment>
<dbReference type="PROSITE" id="PS51790">
    <property type="entry name" value="MSRB"/>
    <property type="match status" value="1"/>
</dbReference>
<dbReference type="AlphaFoldDB" id="A0A841R9H7"/>
<keyword evidence="1 3" id="KW-0560">Oxidoreductase</keyword>
<feature type="domain" description="MsrB" evidence="5">
    <location>
        <begin position="69"/>
        <end position="191"/>
    </location>
</feature>
<dbReference type="PANTHER" id="PTHR10173">
    <property type="entry name" value="METHIONINE SULFOXIDE REDUCTASE"/>
    <property type="match status" value="1"/>
</dbReference>
<evidence type="ECO:0000313" key="6">
    <source>
        <dbReference type="EMBL" id="MBB6480426.1"/>
    </source>
</evidence>
<dbReference type="FunFam" id="2.170.150.20:FF:000003">
    <property type="entry name" value="Peptide methionine sulfoxide reductase MsrB"/>
    <property type="match status" value="1"/>
</dbReference>
<evidence type="ECO:0000256" key="4">
    <source>
        <dbReference type="SAM" id="SignalP"/>
    </source>
</evidence>
<dbReference type="InterPro" id="IPR002579">
    <property type="entry name" value="Met_Sox_Rdtase_MsrB_dom"/>
</dbReference>
<organism evidence="6 7">
    <name type="scientific">Spirochaeta isovalerica</name>
    <dbReference type="NCBI Taxonomy" id="150"/>
    <lineage>
        <taxon>Bacteria</taxon>
        <taxon>Pseudomonadati</taxon>
        <taxon>Spirochaetota</taxon>
        <taxon>Spirochaetia</taxon>
        <taxon>Spirochaetales</taxon>
        <taxon>Spirochaetaceae</taxon>
        <taxon>Spirochaeta</taxon>
    </lineage>
</organism>
<name>A0A841R9H7_9SPIO</name>
<dbReference type="Pfam" id="PF01641">
    <property type="entry name" value="SelR"/>
    <property type="match status" value="1"/>
</dbReference>
<accession>A0A841R9H7</accession>
<keyword evidence="7" id="KW-1185">Reference proteome</keyword>
<dbReference type="EC" id="1.8.4.12" evidence="3"/>
<feature type="signal peptide" evidence="4">
    <location>
        <begin position="1"/>
        <end position="25"/>
    </location>
</feature>
<dbReference type="NCBIfam" id="TIGR00357">
    <property type="entry name" value="peptide-methionine (R)-S-oxide reductase MsrB"/>
    <property type="match status" value="1"/>
</dbReference>
<comment type="catalytic activity">
    <reaction evidence="2 3">
        <text>L-methionyl-[protein] + [thioredoxin]-disulfide + H2O = L-methionyl-(R)-S-oxide-[protein] + [thioredoxin]-dithiol</text>
        <dbReference type="Rhea" id="RHEA:24164"/>
        <dbReference type="Rhea" id="RHEA-COMP:10698"/>
        <dbReference type="Rhea" id="RHEA-COMP:10700"/>
        <dbReference type="Rhea" id="RHEA-COMP:12313"/>
        <dbReference type="Rhea" id="RHEA-COMP:12314"/>
        <dbReference type="ChEBI" id="CHEBI:15377"/>
        <dbReference type="ChEBI" id="CHEBI:16044"/>
        <dbReference type="ChEBI" id="CHEBI:29950"/>
        <dbReference type="ChEBI" id="CHEBI:45764"/>
        <dbReference type="ChEBI" id="CHEBI:50058"/>
        <dbReference type="EC" id="1.8.4.12"/>
    </reaction>
</comment>
<reference evidence="6 7" key="1">
    <citation type="submission" date="2020-08" db="EMBL/GenBank/DDBJ databases">
        <title>Genomic Encyclopedia of Type Strains, Phase IV (KMG-IV): sequencing the most valuable type-strain genomes for metagenomic binning, comparative biology and taxonomic classification.</title>
        <authorList>
            <person name="Goeker M."/>
        </authorList>
    </citation>
    <scope>NUCLEOTIDE SEQUENCE [LARGE SCALE GENOMIC DNA]</scope>
    <source>
        <strain evidence="6 7">DSM 2461</strain>
    </source>
</reference>
<dbReference type="GO" id="GO:0006979">
    <property type="term" value="P:response to oxidative stress"/>
    <property type="evidence" value="ECO:0007669"/>
    <property type="project" value="InterPro"/>
</dbReference>
<dbReference type="GO" id="GO:0033743">
    <property type="term" value="F:peptide-methionine (R)-S-oxide reductase activity"/>
    <property type="evidence" value="ECO:0007669"/>
    <property type="project" value="UniProtKB-UniRule"/>
</dbReference>
<dbReference type="RefSeq" id="WP_184746643.1">
    <property type="nucleotide sequence ID" value="NZ_JACHGJ010000003.1"/>
</dbReference>
<evidence type="ECO:0000256" key="2">
    <source>
        <dbReference type="ARBA" id="ARBA00048488"/>
    </source>
</evidence>
<dbReference type="HAMAP" id="MF_01400">
    <property type="entry name" value="MsrB"/>
    <property type="match status" value="1"/>
</dbReference>
<feature type="chain" id="PRO_5032436893" description="Peptide methionine sulfoxide reductase MsrB" evidence="4">
    <location>
        <begin position="26"/>
        <end position="209"/>
    </location>
</feature>
<dbReference type="EMBL" id="JACHGJ010000003">
    <property type="protein sequence ID" value="MBB6480426.1"/>
    <property type="molecule type" value="Genomic_DNA"/>
</dbReference>
<comment type="similarity">
    <text evidence="3">Belongs to the MsrB Met sulfoxide reductase family.</text>
</comment>
<feature type="active site" description="Nucleophile" evidence="3">
    <location>
        <position position="180"/>
    </location>
</feature>
<dbReference type="InterPro" id="IPR028427">
    <property type="entry name" value="Met_Sox_Rdtase_MsrB"/>
</dbReference>
<sequence length="209" mass="23189">MKKQIRIISTILLAGAGLISLAAMGGQDDAGQVAGETPKMEGSMQMMMDAHPAVPPPGYEGKTYMKPAEDELQKNLTDLQFRVTQYDDTERAFSNEYWDNHEEGIYVDIVSGEPLFSSTDKYDSGTGWPSFTKPLEEGNIISVTDDSFGMIRVEVRSIFADSHLGHVFNDGPRPTGLRYCINSASLRFVPVDRLKEEGYGQYLSLFEGE</sequence>
<dbReference type="GO" id="GO:0005737">
    <property type="term" value="C:cytoplasm"/>
    <property type="evidence" value="ECO:0007669"/>
    <property type="project" value="TreeGrafter"/>
</dbReference>
<dbReference type="Gene3D" id="2.170.150.20">
    <property type="entry name" value="Peptide methionine sulfoxide reductase"/>
    <property type="match status" value="1"/>
</dbReference>
<evidence type="ECO:0000313" key="7">
    <source>
        <dbReference type="Proteomes" id="UP000587760"/>
    </source>
</evidence>
<dbReference type="Proteomes" id="UP000587760">
    <property type="component" value="Unassembled WGS sequence"/>
</dbReference>
<gene>
    <name evidence="3" type="primary">msrB</name>
    <name evidence="6" type="ORF">HNR50_002089</name>
</gene>
<evidence type="ECO:0000256" key="1">
    <source>
        <dbReference type="ARBA" id="ARBA00023002"/>
    </source>
</evidence>
<comment type="caution">
    <text evidence="3">Lacks conserved residue(s) required for the propagation of feature annotation.</text>
</comment>